<feature type="domain" description="ABC transporter" evidence="4">
    <location>
        <begin position="274"/>
        <end position="523"/>
    </location>
</feature>
<dbReference type="InterPro" id="IPR017871">
    <property type="entry name" value="ABC_transporter-like_CS"/>
</dbReference>
<evidence type="ECO:0000256" key="2">
    <source>
        <dbReference type="ARBA" id="ARBA00022741"/>
    </source>
</evidence>
<proteinExistence type="predicted"/>
<dbReference type="Pfam" id="PF08352">
    <property type="entry name" value="oligo_HPY"/>
    <property type="match status" value="2"/>
</dbReference>
<dbReference type="NCBIfam" id="NF007739">
    <property type="entry name" value="PRK10419.1"/>
    <property type="match status" value="2"/>
</dbReference>
<evidence type="ECO:0000259" key="4">
    <source>
        <dbReference type="PROSITE" id="PS50893"/>
    </source>
</evidence>
<dbReference type="GO" id="GO:0005524">
    <property type="term" value="F:ATP binding"/>
    <property type="evidence" value="ECO:0007669"/>
    <property type="project" value="UniProtKB-KW"/>
</dbReference>
<dbReference type="Gene3D" id="3.40.50.300">
    <property type="entry name" value="P-loop containing nucleotide triphosphate hydrolases"/>
    <property type="match status" value="2"/>
</dbReference>
<dbReference type="SMART" id="SM00382">
    <property type="entry name" value="AAA"/>
    <property type="match status" value="2"/>
</dbReference>
<accession>A0A918N6E5</accession>
<evidence type="ECO:0000256" key="3">
    <source>
        <dbReference type="ARBA" id="ARBA00022840"/>
    </source>
</evidence>
<keyword evidence="3 5" id="KW-0067">ATP-binding</keyword>
<dbReference type="AlphaFoldDB" id="A0A918N6E5"/>
<name>A0A918N6E5_9GAMM</name>
<reference evidence="5" key="2">
    <citation type="submission" date="2020-09" db="EMBL/GenBank/DDBJ databases">
        <authorList>
            <person name="Sun Q."/>
            <person name="Kim S."/>
        </authorList>
    </citation>
    <scope>NUCLEOTIDE SEQUENCE</scope>
    <source>
        <strain evidence="5">KCTC 22169</strain>
    </source>
</reference>
<dbReference type="PANTHER" id="PTHR43776">
    <property type="entry name" value="TRANSPORT ATP-BINDING PROTEIN"/>
    <property type="match status" value="1"/>
</dbReference>
<dbReference type="PROSITE" id="PS00211">
    <property type="entry name" value="ABC_TRANSPORTER_1"/>
    <property type="match status" value="2"/>
</dbReference>
<dbReference type="GO" id="GO:0016887">
    <property type="term" value="F:ATP hydrolysis activity"/>
    <property type="evidence" value="ECO:0007669"/>
    <property type="project" value="InterPro"/>
</dbReference>
<dbReference type="InterPro" id="IPR027417">
    <property type="entry name" value="P-loop_NTPase"/>
</dbReference>
<organism evidence="5 6">
    <name type="scientific">Saccharospirillum salsuginis</name>
    <dbReference type="NCBI Taxonomy" id="418750"/>
    <lineage>
        <taxon>Bacteria</taxon>
        <taxon>Pseudomonadati</taxon>
        <taxon>Pseudomonadota</taxon>
        <taxon>Gammaproteobacteria</taxon>
        <taxon>Oceanospirillales</taxon>
        <taxon>Saccharospirillaceae</taxon>
        <taxon>Saccharospirillum</taxon>
    </lineage>
</organism>
<dbReference type="EMBL" id="BMXR01000001">
    <property type="protein sequence ID" value="GGX39457.1"/>
    <property type="molecule type" value="Genomic_DNA"/>
</dbReference>
<dbReference type="FunFam" id="3.40.50.300:FF:000016">
    <property type="entry name" value="Oligopeptide ABC transporter ATP-binding component"/>
    <property type="match status" value="2"/>
</dbReference>
<dbReference type="NCBIfam" id="NF008453">
    <property type="entry name" value="PRK11308.1"/>
    <property type="match status" value="2"/>
</dbReference>
<dbReference type="InterPro" id="IPR003439">
    <property type="entry name" value="ABC_transporter-like_ATP-bd"/>
</dbReference>
<dbReference type="InterPro" id="IPR013563">
    <property type="entry name" value="Oligopep_ABC_C"/>
</dbReference>
<dbReference type="GO" id="GO:0015833">
    <property type="term" value="P:peptide transport"/>
    <property type="evidence" value="ECO:0007669"/>
    <property type="project" value="InterPro"/>
</dbReference>
<keyword evidence="1" id="KW-0813">Transport</keyword>
<keyword evidence="2" id="KW-0547">Nucleotide-binding</keyword>
<gene>
    <name evidence="5" type="ORF">GCM10007392_02300</name>
</gene>
<keyword evidence="6" id="KW-1185">Reference proteome</keyword>
<dbReference type="InterPro" id="IPR003593">
    <property type="entry name" value="AAA+_ATPase"/>
</dbReference>
<dbReference type="RefSeq" id="WP_189606660.1">
    <property type="nucleotide sequence ID" value="NZ_BMXR01000001.1"/>
</dbReference>
<dbReference type="InterPro" id="IPR050319">
    <property type="entry name" value="ABC_transp_ATP-bind"/>
</dbReference>
<comment type="caution">
    <text evidence="5">The sequence shown here is derived from an EMBL/GenBank/DDBJ whole genome shotgun (WGS) entry which is preliminary data.</text>
</comment>
<dbReference type="GO" id="GO:0055085">
    <property type="term" value="P:transmembrane transport"/>
    <property type="evidence" value="ECO:0007669"/>
    <property type="project" value="UniProtKB-ARBA"/>
</dbReference>
<dbReference type="CDD" id="cd03257">
    <property type="entry name" value="ABC_NikE_OppD_transporters"/>
    <property type="match status" value="2"/>
</dbReference>
<sequence>MALMTLNNLSIGFRKGDDINEVVHNLSLTIESGEILALVGESGSGKSVTALSLLRLMPTPPVEFTSGEIRWRNRNILDLDKRDLRELRGRKVGVIFQEPMTSLNPLHTVAKQLIEMVQLHQPATQRQAEQRALDMLERVGLREPEKKLKSYPHQLSGGERQRVMIAMALVNEPELLIADEPTTALDVTIQAQILELIARLQKDMGMTVLFITHDLTLVNRIADRVAVMEKGHLVEVGTVRTVFDTPEHPYTRKLLAAEPKGHPDPLEGDPPVMLRGEDVRVWFPIQRGILKRTIGHVKAVDGIDFTLRSGESLGVVGESGSGKSTLARAILKLESSRGALLFDGVDLQGLDKKAMRPYRRAMQIVFQDPYGSLSPRLSVEQIIREGLDIHEMGTPSERDEAVIRAMEDVELDPALRFRYPNEFSGGQRQRIAIARSLVMKPRFMILDEPTSALDRTVQFQVIELLKRLQAEYGLSYLFISHDLKVVKSLCHTVMVMKDGRVVEQDEAESIFNQPQSPYTRTLLETAFA</sequence>
<dbReference type="PROSITE" id="PS50893">
    <property type="entry name" value="ABC_TRANSPORTER_2"/>
    <property type="match status" value="2"/>
</dbReference>
<evidence type="ECO:0000313" key="5">
    <source>
        <dbReference type="EMBL" id="GGX39457.1"/>
    </source>
</evidence>
<evidence type="ECO:0000256" key="1">
    <source>
        <dbReference type="ARBA" id="ARBA00022448"/>
    </source>
</evidence>
<dbReference type="Proteomes" id="UP000626148">
    <property type="component" value="Unassembled WGS sequence"/>
</dbReference>
<protein>
    <submittedName>
        <fullName evidence="5">ABC transporter ATP-binding protein</fullName>
    </submittedName>
</protein>
<feature type="domain" description="ABC transporter" evidence="4">
    <location>
        <begin position="6"/>
        <end position="255"/>
    </location>
</feature>
<evidence type="ECO:0000313" key="6">
    <source>
        <dbReference type="Proteomes" id="UP000626148"/>
    </source>
</evidence>
<reference evidence="5" key="1">
    <citation type="journal article" date="2014" name="Int. J. Syst. Evol. Microbiol.">
        <title>Complete genome sequence of Corynebacterium casei LMG S-19264T (=DSM 44701T), isolated from a smear-ripened cheese.</title>
        <authorList>
            <consortium name="US DOE Joint Genome Institute (JGI-PGF)"/>
            <person name="Walter F."/>
            <person name="Albersmeier A."/>
            <person name="Kalinowski J."/>
            <person name="Ruckert C."/>
        </authorList>
    </citation>
    <scope>NUCLEOTIDE SEQUENCE</scope>
    <source>
        <strain evidence="5">KCTC 22169</strain>
    </source>
</reference>
<dbReference type="Pfam" id="PF00005">
    <property type="entry name" value="ABC_tran"/>
    <property type="match status" value="2"/>
</dbReference>
<dbReference type="SUPFAM" id="SSF52540">
    <property type="entry name" value="P-loop containing nucleoside triphosphate hydrolases"/>
    <property type="match status" value="2"/>
</dbReference>